<organism evidence="2 3">
    <name type="scientific">Sphingomonas plantiphila</name>
    <dbReference type="NCBI Taxonomy" id="3163295"/>
    <lineage>
        <taxon>Bacteria</taxon>
        <taxon>Pseudomonadati</taxon>
        <taxon>Pseudomonadota</taxon>
        <taxon>Alphaproteobacteria</taxon>
        <taxon>Sphingomonadales</taxon>
        <taxon>Sphingomonadaceae</taxon>
        <taxon>Sphingomonas</taxon>
    </lineage>
</organism>
<dbReference type="RefSeq" id="WP_408078058.1">
    <property type="nucleotide sequence ID" value="NZ_JBELQC010000001.1"/>
</dbReference>
<proteinExistence type="predicted"/>
<evidence type="ECO:0008006" key="4">
    <source>
        <dbReference type="Google" id="ProtNLM"/>
    </source>
</evidence>
<evidence type="ECO:0000313" key="3">
    <source>
        <dbReference type="Proteomes" id="UP001629244"/>
    </source>
</evidence>
<feature type="signal peptide" evidence="1">
    <location>
        <begin position="1"/>
        <end position="28"/>
    </location>
</feature>
<dbReference type="PROSITE" id="PS51257">
    <property type="entry name" value="PROKAR_LIPOPROTEIN"/>
    <property type="match status" value="1"/>
</dbReference>
<keyword evidence="3" id="KW-1185">Reference proteome</keyword>
<feature type="chain" id="PRO_5046835228" description="Peptidase inhibitor family I36" evidence="1">
    <location>
        <begin position="29"/>
        <end position="259"/>
    </location>
</feature>
<accession>A0ABW8YPY7</accession>
<name>A0ABW8YPY7_9SPHN</name>
<evidence type="ECO:0000256" key="1">
    <source>
        <dbReference type="SAM" id="SignalP"/>
    </source>
</evidence>
<protein>
    <recommendedName>
        <fullName evidence="4">Peptidase inhibitor family I36</fullName>
    </recommendedName>
</protein>
<dbReference type="EMBL" id="JBELQC010000001">
    <property type="protein sequence ID" value="MFL9841143.1"/>
    <property type="molecule type" value="Genomic_DNA"/>
</dbReference>
<gene>
    <name evidence="2" type="ORF">ABS767_09230</name>
</gene>
<dbReference type="Proteomes" id="UP001629244">
    <property type="component" value="Unassembled WGS sequence"/>
</dbReference>
<comment type="caution">
    <text evidence="2">The sequence shown here is derived from an EMBL/GenBank/DDBJ whole genome shotgun (WGS) entry which is preliminary data.</text>
</comment>
<evidence type="ECO:0000313" key="2">
    <source>
        <dbReference type="EMBL" id="MFL9841143.1"/>
    </source>
</evidence>
<reference evidence="2 3" key="1">
    <citation type="submission" date="2024-06" db="EMBL/GenBank/DDBJ databases">
        <authorList>
            <person name="Kaempfer P."/>
            <person name="Viver T."/>
        </authorList>
    </citation>
    <scope>NUCLEOTIDE SEQUENCE [LARGE SCALE GENOMIC DNA]</scope>
    <source>
        <strain evidence="2 3">ST-64</strain>
    </source>
</reference>
<keyword evidence="1" id="KW-0732">Signal</keyword>
<sequence length="259" mass="26500">MKKTIMIAGIAALTLAACEGGAGGPANAAVDAGNGTEPTLVSNGPCADDGARLPITGICVGRASAYLAAAGGTSPDAPEGCEWAVQETRVGDRVLLYRASKCGSKATRLAYAERAPLAELSYDSLAYGDPDNQYKGTVVARVGGVDGADKTAALTRIAREAIEDPAEKSGCRARNAGIDGWPEDSIVVDVPDPAAADAAADGPRAACGPFGFNGDEASYWRVFGGKSWFFQLGQDIAQIDPASFTLLTKDPAGGWTQVD</sequence>